<evidence type="ECO:0000313" key="2">
    <source>
        <dbReference type="EMBL" id="VFQ69223.1"/>
    </source>
</evidence>
<organism evidence="2 3">
    <name type="scientific">Cuscuta campestris</name>
    <dbReference type="NCBI Taxonomy" id="132261"/>
    <lineage>
        <taxon>Eukaryota</taxon>
        <taxon>Viridiplantae</taxon>
        <taxon>Streptophyta</taxon>
        <taxon>Embryophyta</taxon>
        <taxon>Tracheophyta</taxon>
        <taxon>Spermatophyta</taxon>
        <taxon>Magnoliopsida</taxon>
        <taxon>eudicotyledons</taxon>
        <taxon>Gunneridae</taxon>
        <taxon>Pentapetalae</taxon>
        <taxon>asterids</taxon>
        <taxon>lamiids</taxon>
        <taxon>Solanales</taxon>
        <taxon>Convolvulaceae</taxon>
        <taxon>Cuscuteae</taxon>
        <taxon>Cuscuta</taxon>
        <taxon>Cuscuta subgen. Grammica</taxon>
        <taxon>Cuscuta sect. Cleistogrammica</taxon>
    </lineage>
</organism>
<feature type="compositionally biased region" description="Polar residues" evidence="1">
    <location>
        <begin position="374"/>
        <end position="383"/>
    </location>
</feature>
<feature type="compositionally biased region" description="Basic and acidic residues" evidence="1">
    <location>
        <begin position="340"/>
        <end position="358"/>
    </location>
</feature>
<accession>A0A484KU27</accession>
<feature type="region of interest" description="Disordered" evidence="1">
    <location>
        <begin position="158"/>
        <end position="223"/>
    </location>
</feature>
<dbReference type="EMBL" id="OOIL02000779">
    <property type="protein sequence ID" value="VFQ69223.1"/>
    <property type="molecule type" value="Genomic_DNA"/>
</dbReference>
<dbReference type="Proteomes" id="UP000595140">
    <property type="component" value="Unassembled WGS sequence"/>
</dbReference>
<sequence length="557" mass="61826">MGIGYDNDDYPFEGHIRNQPPPIMGDDNGYVLKNQRVVQFVRPVVTRHVYVNGKPVKEERIVGDYQLHNYGGNNNSNNSYTNNALKESLDNLGIINGFLGQVQTEASMSPRDGAAAFPARRPAAAVESKPNWGSRAAWVAAPADDSFSSYTEYPPDQARNLYRPDSESNWGARPNWPNSRRASPSPPGSPVYSKQGTTNSDSTLPNRVLQDNPPTRYGDHFEPSRRTHHFVGEEQRQQDSPPLKQLERLDIKDNNSQGSSPNQNTRSGSTEVVKNENIEAQNLCRLGSEYNKPNLGARPNWPNSRRASPPGSPMHSRQGTIDSGSTKPNFQDNFPTPYGDRFEPSRPTHHFKGEEQRQQDNPPIKQLERLGIKDNNSQGTSRNQNMMDAYMARSGSTEVVKNGNGDSLVKDNTLQVKDPNRKSQDQDKSASYDNEGKKMEKGQNDVKNQMGNLDDGSYSTKESSSDMATKPRFFGGWYKPSRGMQGGGSSGTTTTKHWSEITPNPPVGPITIPPLVESQEAMRRYAYVKPTMATGYYGAITSEDAVRKYGGFFVPPS</sequence>
<evidence type="ECO:0000256" key="1">
    <source>
        <dbReference type="SAM" id="MobiDB-lite"/>
    </source>
</evidence>
<feature type="region of interest" description="Disordered" evidence="1">
    <location>
        <begin position="398"/>
        <end position="510"/>
    </location>
</feature>
<reference evidence="2 3" key="1">
    <citation type="submission" date="2018-04" db="EMBL/GenBank/DDBJ databases">
        <authorList>
            <person name="Vogel A."/>
        </authorList>
    </citation>
    <scope>NUCLEOTIDE SEQUENCE [LARGE SCALE GENOMIC DNA]</scope>
</reference>
<feature type="compositionally biased region" description="Basic and acidic residues" evidence="1">
    <location>
        <begin position="418"/>
        <end position="444"/>
    </location>
</feature>
<feature type="compositionally biased region" description="Polar residues" evidence="1">
    <location>
        <begin position="315"/>
        <end position="334"/>
    </location>
</feature>
<proteinExistence type="predicted"/>
<feature type="region of interest" description="Disordered" evidence="1">
    <location>
        <begin position="252"/>
        <end position="274"/>
    </location>
</feature>
<feature type="compositionally biased region" description="Low complexity" evidence="1">
    <location>
        <begin position="173"/>
        <end position="183"/>
    </location>
</feature>
<feature type="compositionally biased region" description="Polar residues" evidence="1">
    <location>
        <begin position="192"/>
        <end position="205"/>
    </location>
</feature>
<name>A0A484KU27_9ASTE</name>
<feature type="compositionally biased region" description="Polar residues" evidence="1">
    <location>
        <begin position="254"/>
        <end position="272"/>
    </location>
</feature>
<protein>
    <submittedName>
        <fullName evidence="2">Uncharacterized protein</fullName>
    </submittedName>
</protein>
<gene>
    <name evidence="2" type="ORF">CCAM_LOCUS10999</name>
</gene>
<evidence type="ECO:0000313" key="3">
    <source>
        <dbReference type="Proteomes" id="UP000595140"/>
    </source>
</evidence>
<feature type="region of interest" description="Disordered" evidence="1">
    <location>
        <begin position="289"/>
        <end position="383"/>
    </location>
</feature>
<dbReference type="OrthoDB" id="1329267at2759"/>
<feature type="compositionally biased region" description="Polar residues" evidence="1">
    <location>
        <begin position="445"/>
        <end position="467"/>
    </location>
</feature>
<dbReference type="AlphaFoldDB" id="A0A484KU27"/>
<keyword evidence="3" id="KW-1185">Reference proteome</keyword>